<dbReference type="InterPro" id="IPR005859">
    <property type="entry name" value="CysK"/>
</dbReference>
<dbReference type="NCBIfam" id="TIGR01139">
    <property type="entry name" value="cysK"/>
    <property type="match status" value="1"/>
</dbReference>
<evidence type="ECO:0000256" key="2">
    <source>
        <dbReference type="ARBA" id="ARBA00012681"/>
    </source>
</evidence>
<dbReference type="InterPro" id="IPR036052">
    <property type="entry name" value="TrpB-like_PALP_sf"/>
</dbReference>
<organism evidence="6 7">
    <name type="scientific">Candidatus Magnetaquiglobus chichijimensis</name>
    <dbReference type="NCBI Taxonomy" id="3141448"/>
    <lineage>
        <taxon>Bacteria</taxon>
        <taxon>Pseudomonadati</taxon>
        <taxon>Pseudomonadota</taxon>
        <taxon>Magnetococcia</taxon>
        <taxon>Magnetococcales</taxon>
        <taxon>Candidatus Magnetaquicoccaceae</taxon>
        <taxon>Candidatus Magnetaquiglobus</taxon>
    </lineage>
</organism>
<keyword evidence="6" id="KW-0808">Transferase</keyword>
<dbReference type="Gene3D" id="3.40.50.1100">
    <property type="match status" value="2"/>
</dbReference>
<keyword evidence="3" id="KW-0663">Pyridoxal phosphate</keyword>
<dbReference type="NCBIfam" id="TIGR01136">
    <property type="entry name" value="cysKM"/>
    <property type="match status" value="1"/>
</dbReference>
<dbReference type="RefSeq" id="WP_420903665.1">
    <property type="nucleotide sequence ID" value="NZ_BAAFGK010000001.1"/>
</dbReference>
<dbReference type="InterPro" id="IPR001926">
    <property type="entry name" value="TrpB-like_PALP"/>
</dbReference>
<reference evidence="6 7" key="2">
    <citation type="submission" date="2024-09" db="EMBL/GenBank/DDBJ databases">
        <title>Draft genome sequence of Candidatus Magnetaquicoccaceae bacterium FCR-1.</title>
        <authorList>
            <person name="Shimoshige H."/>
            <person name="Shimamura S."/>
            <person name="Taoka A."/>
            <person name="Kobayashi H."/>
            <person name="Maekawa T."/>
        </authorList>
    </citation>
    <scope>NUCLEOTIDE SEQUENCE [LARGE SCALE GENOMIC DNA]</scope>
    <source>
        <strain evidence="6 7">FCR-1</strain>
    </source>
</reference>
<dbReference type="SUPFAM" id="SSF53686">
    <property type="entry name" value="Tryptophan synthase beta subunit-like PLP-dependent enzymes"/>
    <property type="match status" value="1"/>
</dbReference>
<evidence type="ECO:0000256" key="1">
    <source>
        <dbReference type="ARBA" id="ARBA00001933"/>
    </source>
</evidence>
<dbReference type="Proteomes" id="UP001628193">
    <property type="component" value="Unassembled WGS sequence"/>
</dbReference>
<dbReference type="CDD" id="cd01561">
    <property type="entry name" value="CBS_like"/>
    <property type="match status" value="1"/>
</dbReference>
<keyword evidence="7" id="KW-1185">Reference proteome</keyword>
<comment type="caution">
    <text evidence="6">The sequence shown here is derived from an EMBL/GenBank/DDBJ whole genome shotgun (WGS) entry which is preliminary data.</text>
</comment>
<accession>A0ABQ0C5F3</accession>
<feature type="domain" description="Tryptophan synthase beta chain-like PALP" evidence="5">
    <location>
        <begin position="9"/>
        <end position="296"/>
    </location>
</feature>
<dbReference type="EMBL" id="BAAFGK010000001">
    <property type="protein sequence ID" value="GAB0055955.1"/>
    <property type="molecule type" value="Genomic_DNA"/>
</dbReference>
<gene>
    <name evidence="6" type="primary">cysK</name>
    <name evidence="6" type="ORF">SIID45300_00254</name>
</gene>
<comment type="cofactor">
    <cofactor evidence="1">
        <name>pyridoxal 5'-phosphate</name>
        <dbReference type="ChEBI" id="CHEBI:597326"/>
    </cofactor>
</comment>
<evidence type="ECO:0000256" key="4">
    <source>
        <dbReference type="ARBA" id="ARBA00047931"/>
    </source>
</evidence>
<sequence>MRHKILANITETIGNTPLVRVNRLHGDLPVEILAKLEYFNPMGSVKDRIALSMIEAGEQAGQINPQTVVIEPTSGNTGIALAGICAAKGLKLILTMPDSMTQERRKLFALLGANVVLTPAKEGMRGAIQKAKELLRQEKHGFMPNQFDNPANPRIHAETTAREILDDTDGQLDMLVAGVGTGGSLSGMAQTLKKILPDLWVVAVEPANSPVLSGGMPGPHKIQGLGAGFVPPVLDRSLINEVVRCGDDLAIETARLLATREGIACGISGGAALAATLQVASRPEFSGKRAVVIIPDMADRYLSTELPPA</sequence>
<dbReference type="InterPro" id="IPR005856">
    <property type="entry name" value="Cys_synth"/>
</dbReference>
<dbReference type="GO" id="GO:0004124">
    <property type="term" value="F:cysteine synthase activity"/>
    <property type="evidence" value="ECO:0007669"/>
    <property type="project" value="UniProtKB-EC"/>
</dbReference>
<dbReference type="InterPro" id="IPR050214">
    <property type="entry name" value="Cys_Synth/Cystath_Beta-Synth"/>
</dbReference>
<protein>
    <recommendedName>
        <fullName evidence="2">cysteine synthase</fullName>
        <ecNumber evidence="2">2.5.1.47</ecNumber>
    </recommendedName>
</protein>
<comment type="catalytic activity">
    <reaction evidence="4">
        <text>O-acetyl-L-serine + hydrogen sulfide = L-cysteine + acetate</text>
        <dbReference type="Rhea" id="RHEA:14829"/>
        <dbReference type="ChEBI" id="CHEBI:29919"/>
        <dbReference type="ChEBI" id="CHEBI:30089"/>
        <dbReference type="ChEBI" id="CHEBI:35235"/>
        <dbReference type="ChEBI" id="CHEBI:58340"/>
        <dbReference type="EC" id="2.5.1.47"/>
    </reaction>
</comment>
<name>A0ABQ0C5F3_9PROT</name>
<dbReference type="PANTHER" id="PTHR10314">
    <property type="entry name" value="CYSTATHIONINE BETA-SYNTHASE"/>
    <property type="match status" value="1"/>
</dbReference>
<dbReference type="Pfam" id="PF00291">
    <property type="entry name" value="PALP"/>
    <property type="match status" value="1"/>
</dbReference>
<evidence type="ECO:0000313" key="7">
    <source>
        <dbReference type="Proteomes" id="UP001628193"/>
    </source>
</evidence>
<evidence type="ECO:0000259" key="5">
    <source>
        <dbReference type="Pfam" id="PF00291"/>
    </source>
</evidence>
<dbReference type="EC" id="2.5.1.47" evidence="2"/>
<reference evidence="6 7" key="1">
    <citation type="submission" date="2024-05" db="EMBL/GenBank/DDBJ databases">
        <authorList>
            <consortium name="Candidatus Magnetaquicoccaceae bacterium FCR-1 genome sequencing consortium"/>
            <person name="Shimoshige H."/>
            <person name="Shimamura S."/>
            <person name="Taoka A."/>
            <person name="Kobayashi H."/>
            <person name="Maekawa T."/>
        </authorList>
    </citation>
    <scope>NUCLEOTIDE SEQUENCE [LARGE SCALE GENOMIC DNA]</scope>
    <source>
        <strain evidence="6 7">FCR-1</strain>
    </source>
</reference>
<evidence type="ECO:0000256" key="3">
    <source>
        <dbReference type="ARBA" id="ARBA00022898"/>
    </source>
</evidence>
<proteinExistence type="predicted"/>
<evidence type="ECO:0000313" key="6">
    <source>
        <dbReference type="EMBL" id="GAB0055955.1"/>
    </source>
</evidence>